<name>A0A506PPD2_9FLAO</name>
<dbReference type="SUPFAM" id="SSF117856">
    <property type="entry name" value="AF0104/ALDC/Ptd012-like"/>
    <property type="match status" value="1"/>
</dbReference>
<dbReference type="GO" id="GO:0045151">
    <property type="term" value="P:acetoin biosynthetic process"/>
    <property type="evidence" value="ECO:0007669"/>
    <property type="project" value="InterPro"/>
</dbReference>
<dbReference type="AlphaFoldDB" id="A0A506PPD2"/>
<evidence type="ECO:0000313" key="2">
    <source>
        <dbReference type="Proteomes" id="UP000317332"/>
    </source>
</evidence>
<dbReference type="RefSeq" id="WP_140988428.1">
    <property type="nucleotide sequence ID" value="NZ_VHIQ01000001.1"/>
</dbReference>
<sequence>MNLKQLAIVLLTIALISCNSTQKEKNSDKTETYPDIKIVGAMKNVMWKGELGSSIDLDSISNKNGLYGLGPVSYLTGELLINNGISYVSKVTSDSTMTVKKTYDTSAPFFVYGNVTKWHEIELPSNVKSIRDLEKFIGDKTTEFKRPFAFKLIGQVSNAIIHIQNLPKGTKVSSPDKAHQGQINYNISNEDAEIIGFFSTQHKGIFTHHDSFLHMHLITKDESKMGHLDELEIEKMKLYLPLNEISTFRSKTKSQSP</sequence>
<dbReference type="UniPathway" id="UPA00626">
    <property type="reaction ID" value="UER00678"/>
</dbReference>
<dbReference type="Proteomes" id="UP000317332">
    <property type="component" value="Unassembled WGS sequence"/>
</dbReference>
<protein>
    <submittedName>
        <fullName evidence="1">Alpha-acetolactate decarboxylase</fullName>
    </submittedName>
</protein>
<evidence type="ECO:0000313" key="1">
    <source>
        <dbReference type="EMBL" id="TPV35419.1"/>
    </source>
</evidence>
<dbReference type="GO" id="GO:0047605">
    <property type="term" value="F:acetolactate decarboxylase activity"/>
    <property type="evidence" value="ECO:0007669"/>
    <property type="project" value="InterPro"/>
</dbReference>
<comment type="caution">
    <text evidence="1">The sequence shown here is derived from an EMBL/GenBank/DDBJ whole genome shotgun (WGS) entry which is preliminary data.</text>
</comment>
<keyword evidence="2" id="KW-1185">Reference proteome</keyword>
<proteinExistence type="predicted"/>
<dbReference type="PROSITE" id="PS51257">
    <property type="entry name" value="PROKAR_LIPOPROTEIN"/>
    <property type="match status" value="1"/>
</dbReference>
<dbReference type="Gene3D" id="3.30.1330.80">
    <property type="entry name" value="Hypothetical protein, similar to alpha- acetolactate decarboxylase, domain 2"/>
    <property type="match status" value="1"/>
</dbReference>
<dbReference type="EMBL" id="VHIQ01000001">
    <property type="protein sequence ID" value="TPV35419.1"/>
    <property type="molecule type" value="Genomic_DNA"/>
</dbReference>
<dbReference type="InterPro" id="IPR005128">
    <property type="entry name" value="Acetolactate_a_deCO2ase"/>
</dbReference>
<dbReference type="Pfam" id="PF03306">
    <property type="entry name" value="AAL_decarboxy"/>
    <property type="match status" value="1"/>
</dbReference>
<reference evidence="1 2" key="1">
    <citation type="submission" date="2019-06" db="EMBL/GenBank/DDBJ databases">
        <title>Flavobacteriaceae Paucihalobacterium erythroidium CWB-1, complete genome.</title>
        <authorList>
            <person name="Wu S."/>
        </authorList>
    </citation>
    <scope>NUCLEOTIDE SEQUENCE [LARGE SCALE GENOMIC DNA]</scope>
    <source>
        <strain evidence="1 2">CWB-1</strain>
    </source>
</reference>
<gene>
    <name evidence="1" type="ORF">FJ651_00425</name>
</gene>
<accession>A0A506PPD2</accession>
<dbReference type="OrthoDB" id="824310at2"/>
<organism evidence="1 2">
    <name type="scientific">Paucihalobacter ruber</name>
    <dbReference type="NCBI Taxonomy" id="2567861"/>
    <lineage>
        <taxon>Bacteria</taxon>
        <taxon>Pseudomonadati</taxon>
        <taxon>Bacteroidota</taxon>
        <taxon>Flavobacteriia</taxon>
        <taxon>Flavobacteriales</taxon>
        <taxon>Flavobacteriaceae</taxon>
        <taxon>Paucihalobacter</taxon>
    </lineage>
</organism>